<sequence length="89" mass="9974">MTYTQNHANKNYCECEFTIPVKLNVPITINTTVYINPVPINKQILPVVIEPDLLLEPGVRAKAPVCYPQNGCENNSSDNENVMQSVEIK</sequence>
<comment type="caution">
    <text evidence="2">The sequence shown here is derived from an EMBL/GenBank/DDBJ whole genome shotgun (WGS) entry which is preliminary data.</text>
</comment>
<organism evidence="2 3">
    <name type="scientific">Plectonema cf. radiosum LEGE 06105</name>
    <dbReference type="NCBI Taxonomy" id="945769"/>
    <lineage>
        <taxon>Bacteria</taxon>
        <taxon>Bacillati</taxon>
        <taxon>Cyanobacteriota</taxon>
        <taxon>Cyanophyceae</taxon>
        <taxon>Oscillatoriophycideae</taxon>
        <taxon>Oscillatoriales</taxon>
        <taxon>Microcoleaceae</taxon>
        <taxon>Plectonema</taxon>
    </lineage>
</organism>
<evidence type="ECO:0000313" key="3">
    <source>
        <dbReference type="Proteomes" id="UP000620559"/>
    </source>
</evidence>
<evidence type="ECO:0000313" key="2">
    <source>
        <dbReference type="EMBL" id="MBE9211496.1"/>
    </source>
</evidence>
<dbReference type="AlphaFoldDB" id="A0A8J7FC13"/>
<protein>
    <submittedName>
        <fullName evidence="2">Uncharacterized protein</fullName>
    </submittedName>
</protein>
<accession>A0A8J7FC13</accession>
<reference evidence="2" key="1">
    <citation type="submission" date="2020-10" db="EMBL/GenBank/DDBJ databases">
        <authorList>
            <person name="Castelo-Branco R."/>
            <person name="Eusebio N."/>
            <person name="Adriana R."/>
            <person name="Vieira A."/>
            <person name="Brugerolle De Fraissinette N."/>
            <person name="Rezende De Castro R."/>
            <person name="Schneider M.P."/>
            <person name="Vasconcelos V."/>
            <person name="Leao P.N."/>
        </authorList>
    </citation>
    <scope>NUCLEOTIDE SEQUENCE</scope>
    <source>
        <strain evidence="2">LEGE 06105</strain>
    </source>
</reference>
<keyword evidence="3" id="KW-1185">Reference proteome</keyword>
<gene>
    <name evidence="2" type="ORF">IQ247_01975</name>
</gene>
<feature type="region of interest" description="Disordered" evidence="1">
    <location>
        <begin position="70"/>
        <end position="89"/>
    </location>
</feature>
<evidence type="ECO:0000256" key="1">
    <source>
        <dbReference type="SAM" id="MobiDB-lite"/>
    </source>
</evidence>
<dbReference type="Proteomes" id="UP000620559">
    <property type="component" value="Unassembled WGS sequence"/>
</dbReference>
<proteinExistence type="predicted"/>
<dbReference type="RefSeq" id="WP_193916513.1">
    <property type="nucleotide sequence ID" value="NZ_JADEWL010000004.1"/>
</dbReference>
<feature type="compositionally biased region" description="Polar residues" evidence="1">
    <location>
        <begin position="71"/>
        <end position="89"/>
    </location>
</feature>
<name>A0A8J7FC13_9CYAN</name>
<dbReference type="EMBL" id="JADEWL010000004">
    <property type="protein sequence ID" value="MBE9211496.1"/>
    <property type="molecule type" value="Genomic_DNA"/>
</dbReference>